<organism evidence="16 17">
    <name type="scientific">Leptobrachium leishanense</name>
    <name type="common">Leishan spiny toad</name>
    <dbReference type="NCBI Taxonomy" id="445787"/>
    <lineage>
        <taxon>Eukaryota</taxon>
        <taxon>Metazoa</taxon>
        <taxon>Chordata</taxon>
        <taxon>Craniata</taxon>
        <taxon>Vertebrata</taxon>
        <taxon>Euteleostomi</taxon>
        <taxon>Amphibia</taxon>
        <taxon>Batrachia</taxon>
        <taxon>Anura</taxon>
        <taxon>Pelobatoidea</taxon>
        <taxon>Megophryidae</taxon>
        <taxon>Leptobrachium</taxon>
    </lineage>
</organism>
<comment type="similarity">
    <text evidence="11">Belongs to the argonaute family. Piwi subfamily.</text>
</comment>
<dbReference type="Proteomes" id="UP000694569">
    <property type="component" value="Unplaced"/>
</dbReference>
<evidence type="ECO:0000256" key="6">
    <source>
        <dbReference type="ARBA" id="ARBA00022801"/>
    </source>
</evidence>
<proteinExistence type="inferred from homology"/>
<dbReference type="Pfam" id="PF23278">
    <property type="entry name" value="Piwi_N"/>
    <property type="match status" value="1"/>
</dbReference>
<comment type="subcellular location">
    <subcellularLocation>
        <location evidence="1">Cytoplasm</location>
    </subcellularLocation>
</comment>
<keyword evidence="10" id="KW-0469">Meiosis</keyword>
<protein>
    <recommendedName>
        <fullName evidence="12">Piwi-like protein 2</fullName>
    </recommendedName>
</protein>
<evidence type="ECO:0000256" key="2">
    <source>
        <dbReference type="ARBA" id="ARBA00022473"/>
    </source>
</evidence>
<dbReference type="GO" id="GO:0005737">
    <property type="term" value="C:cytoplasm"/>
    <property type="evidence" value="ECO:0007669"/>
    <property type="project" value="UniProtKB-SubCell"/>
</dbReference>
<keyword evidence="3" id="KW-0488">Methylation</keyword>
<name>A0A8C5WG96_9ANUR</name>
<dbReference type="PANTHER" id="PTHR22891">
    <property type="entry name" value="EUKARYOTIC TRANSLATION INITIATION FACTOR 2C"/>
    <property type="match status" value="1"/>
</dbReference>
<evidence type="ECO:0000256" key="4">
    <source>
        <dbReference type="ARBA" id="ARBA00022490"/>
    </source>
</evidence>
<feature type="region of interest" description="Disordered" evidence="13">
    <location>
        <begin position="101"/>
        <end position="130"/>
    </location>
</feature>
<gene>
    <name evidence="16" type="primary">PIWIL2</name>
</gene>
<dbReference type="GO" id="GO:0006417">
    <property type="term" value="P:regulation of translation"/>
    <property type="evidence" value="ECO:0007669"/>
    <property type="project" value="UniProtKB-KW"/>
</dbReference>
<dbReference type="SUPFAM" id="SSF101690">
    <property type="entry name" value="PAZ domain"/>
    <property type="match status" value="1"/>
</dbReference>
<dbReference type="GO" id="GO:0051321">
    <property type="term" value="P:meiotic cell cycle"/>
    <property type="evidence" value="ECO:0007669"/>
    <property type="project" value="UniProtKB-KW"/>
</dbReference>
<evidence type="ECO:0000256" key="8">
    <source>
        <dbReference type="ARBA" id="ARBA00022884"/>
    </source>
</evidence>
<feature type="compositionally biased region" description="Polar residues" evidence="13">
    <location>
        <begin position="105"/>
        <end position="126"/>
    </location>
</feature>
<sequence length="1009" mass="113849">MDPFRHPFRGSSFRLPCGVRPPSTEPHEEGLRGRGVLARGQTLEGTATPQHGPMQMGRAESMTALPSMFRGLGFETKPSVIPGRGLQVMGRGILGAISTAEGGNHLSSATPPQSVPKPQSATTEESGTGKMGLGRARFSMPSLDIGQSHCLPGRGIMKVPMTSSLEERSKEYPAMAVPVEEEDRPRIPVSTLGAGQVFASHGMGAASPHMTQTQSSTMAAPVEKEEKREPLPKQGCKGSPCPLALNLVKIHCKNEAVYQYHVTFTPNVECRSMRFGMLKDHRSVTGEVTAFDGSILYLPLKLAEILRVLCHQVPCRTSSDKYERVVELESERRTDGQKIKITIQMTKILEPSSDLCLSFYNVVIRRVMRILDMKLVGRNFFDPSCPTVLQQYRLQVWPGFVATIRRTDGGLFLLADITHKIIRNDSVLDIMNVLYQESRAHFQDEVSKELVGNIVITRYNNRTYRIDDIEWNKNPKDTFTMSDGTSISFIEYYSKNYGIAIKDENQPLLVHRPNERKGSQNKFQGVVLLLPELSFMTGIPEKMRKDFRAMKTLTQQIHLSPKQHHISLCKLLKKIESSESAQTELKRWGLHLDSDVEKTAGRILPVEKINLRNRSFSPGDDLNWTREVTNEPCISSAPLHYWVLLYPNRASGQVREFLKMLCKIASSLGIQINQPSCVELKEDRTESYAKKIISVLEGESKVQMLVCIISGNRDDLYGIIKKLCCVQTPVPSQVINTRTISNPQKLRSIVQKILLQINAKLGGELWSVDIPLKHLMVIGMDVYHDPSRGMRSVLGFVASINYNQSQWYSRVVFQLPHQEIMDSLKLCLVAALQKFYEVNHHLPEKIVVYRDGVSDGQINTVENYEIPQLQKCFETFENYSPKMVFIIVQKRISTNMYSSITGEFLTPVPGTILDHTVTNHDRIDFFLLSHHVRQGCGIPTHYVCVLNTANLSPDHLQRLTFKLCHIYWNWPGTIRVPAPCKYAHKLAFLSGQFLHHEPSIQLCDKLFFL</sequence>
<evidence type="ECO:0000256" key="1">
    <source>
        <dbReference type="ARBA" id="ARBA00004496"/>
    </source>
</evidence>
<evidence type="ECO:0000256" key="9">
    <source>
        <dbReference type="ARBA" id="ARBA00023158"/>
    </source>
</evidence>
<dbReference type="GO" id="GO:0030154">
    <property type="term" value="P:cell differentiation"/>
    <property type="evidence" value="ECO:0007669"/>
    <property type="project" value="UniProtKB-KW"/>
</dbReference>
<dbReference type="InterPro" id="IPR036397">
    <property type="entry name" value="RNaseH_sf"/>
</dbReference>
<dbReference type="FunFam" id="3.30.420.10:FF:000014">
    <property type="entry name" value="Piwi-like RNA-mediated gene silencing 1"/>
    <property type="match status" value="1"/>
</dbReference>
<dbReference type="Pfam" id="PF02171">
    <property type="entry name" value="Piwi"/>
    <property type="match status" value="1"/>
</dbReference>
<dbReference type="GO" id="GO:0031047">
    <property type="term" value="P:regulatory ncRNA-mediated gene silencing"/>
    <property type="evidence" value="ECO:0007669"/>
    <property type="project" value="UniProtKB-KW"/>
</dbReference>
<keyword evidence="9" id="KW-0943">RNA-mediated gene silencing</keyword>
<reference evidence="16" key="2">
    <citation type="submission" date="2025-09" db="UniProtKB">
        <authorList>
            <consortium name="Ensembl"/>
        </authorList>
    </citation>
    <scope>IDENTIFICATION</scope>
</reference>
<evidence type="ECO:0000256" key="13">
    <source>
        <dbReference type="SAM" id="MobiDB-lite"/>
    </source>
</evidence>
<feature type="domain" description="Piwi" evidence="15">
    <location>
        <begin position="704"/>
        <end position="995"/>
    </location>
</feature>
<dbReference type="Gene3D" id="3.40.50.2300">
    <property type="match status" value="1"/>
</dbReference>
<evidence type="ECO:0000256" key="7">
    <source>
        <dbReference type="ARBA" id="ARBA00022845"/>
    </source>
</evidence>
<dbReference type="Pfam" id="PF02170">
    <property type="entry name" value="PAZ"/>
    <property type="match status" value="1"/>
</dbReference>
<evidence type="ECO:0000259" key="14">
    <source>
        <dbReference type="PROSITE" id="PS50821"/>
    </source>
</evidence>
<dbReference type="AlphaFoldDB" id="A0A8C5WG96"/>
<evidence type="ECO:0000256" key="12">
    <source>
        <dbReference type="ARBA" id="ARBA00039537"/>
    </source>
</evidence>
<dbReference type="PROSITE" id="PS50822">
    <property type="entry name" value="PIWI"/>
    <property type="match status" value="1"/>
</dbReference>
<dbReference type="Ensembl" id="ENSLLET00000037306.1">
    <property type="protein sequence ID" value="ENSLLEP00000035929.1"/>
    <property type="gene ID" value="ENSLLEG00000022744.1"/>
</dbReference>
<dbReference type="Pfam" id="PF08699">
    <property type="entry name" value="ArgoL1"/>
    <property type="match status" value="1"/>
</dbReference>
<dbReference type="PROSITE" id="PS50821">
    <property type="entry name" value="PAZ"/>
    <property type="match status" value="1"/>
</dbReference>
<dbReference type="CDD" id="cd04658">
    <property type="entry name" value="Piwi_piwi-like_Euk"/>
    <property type="match status" value="1"/>
</dbReference>
<feature type="domain" description="PAZ" evidence="14">
    <location>
        <begin position="426"/>
        <end position="538"/>
    </location>
</feature>
<keyword evidence="4" id="KW-0963">Cytoplasm</keyword>
<evidence type="ECO:0000313" key="17">
    <source>
        <dbReference type="Proteomes" id="UP000694569"/>
    </source>
</evidence>
<dbReference type="CDD" id="cd02845">
    <property type="entry name" value="PAZ_piwi_like"/>
    <property type="match status" value="1"/>
</dbReference>
<dbReference type="InterPro" id="IPR036085">
    <property type="entry name" value="PAZ_dom_sf"/>
</dbReference>
<dbReference type="GO" id="GO:0034584">
    <property type="term" value="F:piRNA binding"/>
    <property type="evidence" value="ECO:0007669"/>
    <property type="project" value="UniProtKB-ARBA"/>
</dbReference>
<dbReference type="InterPro" id="IPR012337">
    <property type="entry name" value="RNaseH-like_sf"/>
</dbReference>
<dbReference type="Gene3D" id="2.170.260.10">
    <property type="entry name" value="paz domain"/>
    <property type="match status" value="1"/>
</dbReference>
<dbReference type="Gene3D" id="3.30.420.10">
    <property type="entry name" value="Ribonuclease H-like superfamily/Ribonuclease H"/>
    <property type="match status" value="1"/>
</dbReference>
<evidence type="ECO:0000256" key="10">
    <source>
        <dbReference type="ARBA" id="ARBA00023254"/>
    </source>
</evidence>
<dbReference type="InterPro" id="IPR014811">
    <property type="entry name" value="ArgoL1"/>
</dbReference>
<reference evidence="16" key="1">
    <citation type="submission" date="2025-08" db="UniProtKB">
        <authorList>
            <consortium name="Ensembl"/>
        </authorList>
    </citation>
    <scope>IDENTIFICATION</scope>
</reference>
<evidence type="ECO:0000256" key="11">
    <source>
        <dbReference type="ARBA" id="ARBA00038291"/>
    </source>
</evidence>
<dbReference type="InterPro" id="IPR003100">
    <property type="entry name" value="PAZ_dom"/>
</dbReference>
<dbReference type="InterPro" id="IPR003165">
    <property type="entry name" value="Piwi"/>
</dbReference>
<evidence type="ECO:0000256" key="3">
    <source>
        <dbReference type="ARBA" id="ARBA00022481"/>
    </source>
</evidence>
<dbReference type="OrthoDB" id="445936at2759"/>
<dbReference type="GeneTree" id="ENSGT00950000183200"/>
<keyword evidence="2" id="KW-0217">Developmental protein</keyword>
<dbReference type="FunFam" id="3.40.50.2300:FF:000141">
    <property type="entry name" value="piwi-like protein 2 isoform X1"/>
    <property type="match status" value="1"/>
</dbReference>
<dbReference type="SMART" id="SM00950">
    <property type="entry name" value="Piwi"/>
    <property type="match status" value="1"/>
</dbReference>
<dbReference type="SMART" id="SM00949">
    <property type="entry name" value="PAZ"/>
    <property type="match status" value="1"/>
</dbReference>
<evidence type="ECO:0000313" key="16">
    <source>
        <dbReference type="Ensembl" id="ENSLLEP00000035929.1"/>
    </source>
</evidence>
<keyword evidence="8" id="KW-0694">RNA-binding</keyword>
<dbReference type="SUPFAM" id="SSF53098">
    <property type="entry name" value="Ribonuclease H-like"/>
    <property type="match status" value="1"/>
</dbReference>
<keyword evidence="7" id="KW-0810">Translation regulation</keyword>
<evidence type="ECO:0000259" key="15">
    <source>
        <dbReference type="PROSITE" id="PS50822"/>
    </source>
</evidence>
<accession>A0A8C5WG96</accession>
<dbReference type="GO" id="GO:0016787">
    <property type="term" value="F:hydrolase activity"/>
    <property type="evidence" value="ECO:0007669"/>
    <property type="project" value="UniProtKB-KW"/>
</dbReference>
<keyword evidence="5" id="KW-0221">Differentiation</keyword>
<evidence type="ECO:0000256" key="5">
    <source>
        <dbReference type="ARBA" id="ARBA00022782"/>
    </source>
</evidence>
<keyword evidence="6" id="KW-0378">Hydrolase</keyword>
<keyword evidence="17" id="KW-1185">Reference proteome</keyword>
<dbReference type="FunFam" id="2.170.260.10:FF:000003">
    <property type="entry name" value="Piwi-like RNA-mediated gene silencing 2"/>
    <property type="match status" value="1"/>
</dbReference>